<dbReference type="PANTHER" id="PTHR12175">
    <property type="entry name" value="AD039 HT014 THIOREDOXIN FAMILY TRP26"/>
    <property type="match status" value="1"/>
</dbReference>
<comment type="caution">
    <text evidence="4">The sequence shown here is derived from an EMBL/GenBank/DDBJ whole genome shotgun (WGS) entry which is preliminary data.</text>
</comment>
<accession>A0AA38H6S8</accession>
<name>A0AA38H6S8_9TREE</name>
<protein>
    <submittedName>
        <fullName evidence="4">Galactose-binding domain-like protein</fullName>
    </submittedName>
</protein>
<dbReference type="Proteomes" id="UP001164286">
    <property type="component" value="Unassembled WGS sequence"/>
</dbReference>
<feature type="region of interest" description="Disordered" evidence="2">
    <location>
        <begin position="207"/>
        <end position="230"/>
    </location>
</feature>
<reference evidence="4" key="1">
    <citation type="journal article" date="2022" name="G3 (Bethesda)">
        <title>High quality genome of the basidiomycete yeast Dioszegia hungarica PDD-24b-2 isolated from cloud water.</title>
        <authorList>
            <person name="Jarrige D."/>
            <person name="Haridas S."/>
            <person name="Bleykasten-Grosshans C."/>
            <person name="Joly M."/>
            <person name="Nadalig T."/>
            <person name="Sancelme M."/>
            <person name="Vuilleumier S."/>
            <person name="Grigoriev I.V."/>
            <person name="Amato P."/>
            <person name="Bringel F."/>
        </authorList>
    </citation>
    <scope>NUCLEOTIDE SEQUENCE</scope>
    <source>
        <strain evidence="4">PDD-24b-2</strain>
    </source>
</reference>
<dbReference type="Pfam" id="PF06201">
    <property type="entry name" value="PITH"/>
    <property type="match status" value="1"/>
</dbReference>
<evidence type="ECO:0000256" key="2">
    <source>
        <dbReference type="SAM" id="MobiDB-lite"/>
    </source>
</evidence>
<keyword evidence="5" id="KW-1185">Reference proteome</keyword>
<dbReference type="SUPFAM" id="SSF49785">
    <property type="entry name" value="Galactose-binding domain-like"/>
    <property type="match status" value="1"/>
</dbReference>
<dbReference type="GO" id="GO:0005737">
    <property type="term" value="C:cytoplasm"/>
    <property type="evidence" value="ECO:0007669"/>
    <property type="project" value="UniProtKB-ARBA"/>
</dbReference>
<evidence type="ECO:0000259" key="3">
    <source>
        <dbReference type="PROSITE" id="PS51532"/>
    </source>
</evidence>
<dbReference type="EMBL" id="JAKWFO010000005">
    <property type="protein sequence ID" value="KAI9635043.1"/>
    <property type="molecule type" value="Genomic_DNA"/>
</dbReference>
<dbReference type="PROSITE" id="PS51532">
    <property type="entry name" value="PITH"/>
    <property type="match status" value="1"/>
</dbReference>
<evidence type="ECO:0000256" key="1">
    <source>
        <dbReference type="ARBA" id="ARBA00025788"/>
    </source>
</evidence>
<proteinExistence type="inferred from homology"/>
<dbReference type="InterPro" id="IPR008979">
    <property type="entry name" value="Galactose-bd-like_sf"/>
</dbReference>
<dbReference type="AlphaFoldDB" id="A0AA38H6S8"/>
<feature type="compositionally biased region" description="Basic and acidic residues" evidence="2">
    <location>
        <begin position="214"/>
        <end position="223"/>
    </location>
</feature>
<evidence type="ECO:0000313" key="5">
    <source>
        <dbReference type="Proteomes" id="UP001164286"/>
    </source>
</evidence>
<dbReference type="GO" id="GO:0005634">
    <property type="term" value="C:nucleus"/>
    <property type="evidence" value="ECO:0007669"/>
    <property type="project" value="TreeGrafter"/>
</dbReference>
<dbReference type="InterPro" id="IPR045099">
    <property type="entry name" value="PITH1-like"/>
</dbReference>
<feature type="domain" description="PITH" evidence="3">
    <location>
        <begin position="23"/>
        <end position="208"/>
    </location>
</feature>
<dbReference type="InterPro" id="IPR037047">
    <property type="entry name" value="PITH_dom_sf"/>
</dbReference>
<dbReference type="InterPro" id="IPR010400">
    <property type="entry name" value="PITH_dom"/>
</dbReference>
<gene>
    <name evidence="4" type="ORF">MKK02DRAFT_43719</name>
</gene>
<dbReference type="RefSeq" id="XP_052944820.1">
    <property type="nucleotide sequence ID" value="XM_053092575.1"/>
</dbReference>
<dbReference type="GeneID" id="77731780"/>
<dbReference type="Gene3D" id="2.60.120.470">
    <property type="entry name" value="PITH domain"/>
    <property type="match status" value="1"/>
</dbReference>
<organism evidence="4 5">
    <name type="scientific">Dioszegia hungarica</name>
    <dbReference type="NCBI Taxonomy" id="4972"/>
    <lineage>
        <taxon>Eukaryota</taxon>
        <taxon>Fungi</taxon>
        <taxon>Dikarya</taxon>
        <taxon>Basidiomycota</taxon>
        <taxon>Agaricomycotina</taxon>
        <taxon>Tremellomycetes</taxon>
        <taxon>Tremellales</taxon>
        <taxon>Bulleribasidiaceae</taxon>
        <taxon>Dioszegia</taxon>
    </lineage>
</organism>
<comment type="similarity">
    <text evidence="1">Belongs to the PITHD1 family.</text>
</comment>
<dbReference type="PANTHER" id="PTHR12175:SF1">
    <property type="entry name" value="PITH DOMAIN-CONTAINING PROTEIN 1"/>
    <property type="match status" value="1"/>
</dbReference>
<sequence length="230" mass="24987">MSCADDLTVEDLNNNVSTQVLERVSAGEGSNSNLWSWIDRDNVEGVNLEVPGSAPLIVKTWDERLSDDIVESGVDDELIIHIPFISSLRLRTLLLLPPAPSHPHRSSRLRLFANLPHCPSFSDLEGVTPIMDLDVSSPPPGYRRGPGGEREVEEWGLKVQRLANVHCVTLALSESTTGIRSAISFVGFKGDPKEPKMDMSKLGQVPAANAADAPVDRLAEKKGSGHTTIH</sequence>
<evidence type="ECO:0000313" key="4">
    <source>
        <dbReference type="EMBL" id="KAI9635043.1"/>
    </source>
</evidence>